<dbReference type="Gene3D" id="3.40.190.290">
    <property type="match status" value="1"/>
</dbReference>
<evidence type="ECO:0000256" key="1">
    <source>
        <dbReference type="ARBA" id="ARBA00009437"/>
    </source>
</evidence>
<dbReference type="GO" id="GO:0003677">
    <property type="term" value="F:DNA binding"/>
    <property type="evidence" value="ECO:0007669"/>
    <property type="project" value="UniProtKB-KW"/>
</dbReference>
<dbReference type="eggNOG" id="COG0583">
    <property type="taxonomic scope" value="Bacteria"/>
</dbReference>
<dbReference type="InterPro" id="IPR005119">
    <property type="entry name" value="LysR_subst-bd"/>
</dbReference>
<dbReference type="PROSITE" id="PS50931">
    <property type="entry name" value="HTH_LYSR"/>
    <property type="match status" value="1"/>
</dbReference>
<keyword evidence="3" id="KW-0238">DNA-binding</keyword>
<dbReference type="HOGENOM" id="CLU_039613_32_2_11"/>
<evidence type="ECO:0000256" key="2">
    <source>
        <dbReference type="ARBA" id="ARBA00023015"/>
    </source>
</evidence>
<sequence>MKLNQLRYLIQIVRSGSINRAAQALYISQPTLSKTVEDLEAEMGIVIFIRTSRGVTLTEDGMRFLSYARQVVEQADVLESLYKGGTSQRRVFAISSQHYAFVVNAFVNLVREYGEERYEFSLREGRTHDIVEDVRLARSELGVIYLSSFNADVITRILGNADLAFTELFTAHPHVFVSRRNPLSKRASITLDELRAYPRLSYEQGVENSFYFAEEMHITEDSPKAIVVSDRATLFNLLIGLDGYTISSGILSSDLNGTDIVAVPLESDEIMRIGYISPEGRPLSPMAKRYLEHLDAYMRAYDPKNA</sequence>
<dbReference type="SUPFAM" id="SSF53850">
    <property type="entry name" value="Periplasmic binding protein-like II"/>
    <property type="match status" value="1"/>
</dbReference>
<dbReference type="GO" id="GO:0032993">
    <property type="term" value="C:protein-DNA complex"/>
    <property type="evidence" value="ECO:0007669"/>
    <property type="project" value="TreeGrafter"/>
</dbReference>
<reference evidence="6" key="1">
    <citation type="submission" date="2009-10" db="EMBL/GenBank/DDBJ databases">
        <authorList>
            <person name="Weinstock G."/>
            <person name="Sodergren E."/>
            <person name="Clifton S."/>
            <person name="Fulton L."/>
            <person name="Fulton B."/>
            <person name="Courtney L."/>
            <person name="Fronick C."/>
            <person name="Harrison M."/>
            <person name="Strong C."/>
            <person name="Farmer C."/>
            <person name="Delahaunty K."/>
            <person name="Markovic C."/>
            <person name="Hall O."/>
            <person name="Minx P."/>
            <person name="Tomlinson C."/>
            <person name="Mitreva M."/>
            <person name="Nelson J."/>
            <person name="Hou S."/>
            <person name="Wollam A."/>
            <person name="Pepin K.H."/>
            <person name="Johnson M."/>
            <person name="Bhonagiri V."/>
            <person name="Nash W.E."/>
            <person name="Warren W."/>
            <person name="Chinwalla A."/>
            <person name="Mardis E.R."/>
            <person name="Wilson R.K."/>
        </authorList>
    </citation>
    <scope>NUCLEOTIDE SEQUENCE [LARGE SCALE GENOMIC DNA]</scope>
    <source>
        <strain evidence="6">ATCC 700122</strain>
    </source>
</reference>
<evidence type="ECO:0000313" key="7">
    <source>
        <dbReference type="Proteomes" id="UP000006001"/>
    </source>
</evidence>
<dbReference type="EMBL" id="ACUX02000019">
    <property type="protein sequence ID" value="EEZ60527.1"/>
    <property type="molecule type" value="Genomic_DNA"/>
</dbReference>
<dbReference type="AlphaFoldDB" id="D0WJH9"/>
<comment type="caution">
    <text evidence="6">The sequence shown here is derived from an EMBL/GenBank/DDBJ whole genome shotgun (WGS) entry which is preliminary data.</text>
</comment>
<organism evidence="6 7">
    <name type="scientific">Slackia exigua (strain ATCC 700122 / DSM 15923 / CIP 105133 / JCM 11022 / KCTC 5966 / S-7)</name>
    <dbReference type="NCBI Taxonomy" id="649764"/>
    <lineage>
        <taxon>Bacteria</taxon>
        <taxon>Bacillati</taxon>
        <taxon>Actinomycetota</taxon>
        <taxon>Coriobacteriia</taxon>
        <taxon>Eggerthellales</taxon>
        <taxon>Eggerthellaceae</taxon>
        <taxon>Slackia</taxon>
    </lineage>
</organism>
<comment type="similarity">
    <text evidence="1">Belongs to the LysR transcriptional regulatory family.</text>
</comment>
<evidence type="ECO:0000313" key="6">
    <source>
        <dbReference type="EMBL" id="EEZ60527.1"/>
    </source>
</evidence>
<dbReference type="GO" id="GO:0003700">
    <property type="term" value="F:DNA-binding transcription factor activity"/>
    <property type="evidence" value="ECO:0007669"/>
    <property type="project" value="InterPro"/>
</dbReference>
<evidence type="ECO:0000256" key="4">
    <source>
        <dbReference type="ARBA" id="ARBA00023163"/>
    </source>
</evidence>
<dbReference type="CDD" id="cd05466">
    <property type="entry name" value="PBP2_LTTR_substrate"/>
    <property type="match status" value="1"/>
</dbReference>
<keyword evidence="2" id="KW-0805">Transcription regulation</keyword>
<name>D0WJH9_SLAES</name>
<dbReference type="InterPro" id="IPR036390">
    <property type="entry name" value="WH_DNA-bd_sf"/>
</dbReference>
<dbReference type="GeneID" id="85007971"/>
<dbReference type="OrthoDB" id="3176554at2"/>
<proteinExistence type="inferred from homology"/>
<gene>
    <name evidence="6" type="ORF">HMPREF0762_02006</name>
</gene>
<dbReference type="InterPro" id="IPR036388">
    <property type="entry name" value="WH-like_DNA-bd_sf"/>
</dbReference>
<evidence type="ECO:0000259" key="5">
    <source>
        <dbReference type="PROSITE" id="PS50931"/>
    </source>
</evidence>
<accession>D0WJH9</accession>
<evidence type="ECO:0000256" key="3">
    <source>
        <dbReference type="ARBA" id="ARBA00023125"/>
    </source>
</evidence>
<dbReference type="SUPFAM" id="SSF46785">
    <property type="entry name" value="Winged helix' DNA-binding domain"/>
    <property type="match status" value="1"/>
</dbReference>
<dbReference type="PANTHER" id="PTHR30346:SF0">
    <property type="entry name" value="HCA OPERON TRANSCRIPTIONAL ACTIVATOR HCAR"/>
    <property type="match status" value="1"/>
</dbReference>
<dbReference type="PRINTS" id="PR00039">
    <property type="entry name" value="HTHLYSR"/>
</dbReference>
<keyword evidence="7" id="KW-1185">Reference proteome</keyword>
<dbReference type="Gene3D" id="1.10.10.10">
    <property type="entry name" value="Winged helix-like DNA-binding domain superfamily/Winged helix DNA-binding domain"/>
    <property type="match status" value="1"/>
</dbReference>
<dbReference type="FunFam" id="1.10.10.10:FF:000001">
    <property type="entry name" value="LysR family transcriptional regulator"/>
    <property type="match status" value="1"/>
</dbReference>
<protein>
    <submittedName>
        <fullName evidence="6">Transcriptional regulator, LysR family</fullName>
    </submittedName>
</protein>
<dbReference type="Proteomes" id="UP000006001">
    <property type="component" value="Unassembled WGS sequence"/>
</dbReference>
<keyword evidence="4" id="KW-0804">Transcription</keyword>
<dbReference type="Pfam" id="PF03466">
    <property type="entry name" value="LysR_substrate"/>
    <property type="match status" value="1"/>
</dbReference>
<dbReference type="Pfam" id="PF00126">
    <property type="entry name" value="HTH_1"/>
    <property type="match status" value="1"/>
</dbReference>
<feature type="domain" description="HTH lysR-type" evidence="5">
    <location>
        <begin position="1"/>
        <end position="58"/>
    </location>
</feature>
<dbReference type="InterPro" id="IPR000847">
    <property type="entry name" value="LysR_HTH_N"/>
</dbReference>
<dbReference type="RefSeq" id="WP_006363294.1">
    <property type="nucleotide sequence ID" value="NZ_GG700631.1"/>
</dbReference>
<dbReference type="PANTHER" id="PTHR30346">
    <property type="entry name" value="TRANSCRIPTIONAL DUAL REGULATOR HCAR-RELATED"/>
    <property type="match status" value="1"/>
</dbReference>
<dbReference type="STRING" id="649764.HMPREF0762_02006"/>